<keyword evidence="2" id="KW-1185">Reference proteome</keyword>
<accession>A0A2I0JIU6</accession>
<dbReference type="InterPro" id="IPR011050">
    <property type="entry name" value="Pectin_lyase_fold/virulence"/>
</dbReference>
<dbReference type="SUPFAM" id="SSF51126">
    <property type="entry name" value="Pectin lyase-like"/>
    <property type="match status" value="1"/>
</dbReference>
<dbReference type="PANTHER" id="PTHR31339:SF71">
    <property type="entry name" value="PECTIN LYASE-LIKE SUPERFAMILY PROTEIN"/>
    <property type="match status" value="1"/>
</dbReference>
<dbReference type="EMBL" id="PGOL01001660">
    <property type="protein sequence ID" value="PKI55830.1"/>
    <property type="molecule type" value="Genomic_DNA"/>
</dbReference>
<protein>
    <recommendedName>
        <fullName evidence="3">Polygalacturonase</fullName>
    </recommendedName>
</protein>
<reference evidence="1 2" key="1">
    <citation type="submission" date="2017-11" db="EMBL/GenBank/DDBJ databases">
        <title>De-novo sequencing of pomegranate (Punica granatum L.) genome.</title>
        <authorList>
            <person name="Akparov Z."/>
            <person name="Amiraslanov A."/>
            <person name="Hajiyeva S."/>
            <person name="Abbasov M."/>
            <person name="Kaur K."/>
            <person name="Hamwieh A."/>
            <person name="Solovyev V."/>
            <person name="Salamov A."/>
            <person name="Braich B."/>
            <person name="Kosarev P."/>
            <person name="Mahmoud A."/>
            <person name="Hajiyev E."/>
            <person name="Babayeva S."/>
            <person name="Izzatullayeva V."/>
            <person name="Mammadov A."/>
            <person name="Mammadov A."/>
            <person name="Sharifova S."/>
            <person name="Ojaghi J."/>
            <person name="Eynullazada K."/>
            <person name="Bayramov B."/>
            <person name="Abdulazimova A."/>
            <person name="Shahmuradov I."/>
        </authorList>
    </citation>
    <scope>NUCLEOTIDE SEQUENCE [LARGE SCALE GENOMIC DNA]</scope>
    <source>
        <strain evidence="2">cv. AG2017</strain>
        <tissue evidence="1">Leaf</tissue>
    </source>
</reference>
<evidence type="ECO:0008006" key="3">
    <source>
        <dbReference type="Google" id="ProtNLM"/>
    </source>
</evidence>
<organism evidence="1 2">
    <name type="scientific">Punica granatum</name>
    <name type="common">Pomegranate</name>
    <dbReference type="NCBI Taxonomy" id="22663"/>
    <lineage>
        <taxon>Eukaryota</taxon>
        <taxon>Viridiplantae</taxon>
        <taxon>Streptophyta</taxon>
        <taxon>Embryophyta</taxon>
        <taxon>Tracheophyta</taxon>
        <taxon>Spermatophyta</taxon>
        <taxon>Magnoliopsida</taxon>
        <taxon>eudicotyledons</taxon>
        <taxon>Gunneridae</taxon>
        <taxon>Pentapetalae</taxon>
        <taxon>rosids</taxon>
        <taxon>malvids</taxon>
        <taxon>Myrtales</taxon>
        <taxon>Lythraceae</taxon>
        <taxon>Punica</taxon>
    </lineage>
</organism>
<sequence length="107" mass="11815">MKLVFWMTGNYLSHPDNTYDPNAIPVIQDINYCDMVAENAMMAGRLKGGPMDTFAGICISNVTIRLTEKSKKLQWNCTDVTGITGSMAPRPCDLLPNQGTEKPITCE</sequence>
<evidence type="ECO:0000313" key="2">
    <source>
        <dbReference type="Proteomes" id="UP000233551"/>
    </source>
</evidence>
<comment type="caution">
    <text evidence="1">The sequence shown here is derived from an EMBL/GenBank/DDBJ whole genome shotgun (WGS) entry which is preliminary data.</text>
</comment>
<name>A0A2I0JIU6_PUNGR</name>
<dbReference type="AlphaFoldDB" id="A0A2I0JIU6"/>
<evidence type="ECO:0000313" key="1">
    <source>
        <dbReference type="EMBL" id="PKI55830.1"/>
    </source>
</evidence>
<dbReference type="InterPro" id="IPR051801">
    <property type="entry name" value="GH28_Enzymes"/>
</dbReference>
<dbReference type="Proteomes" id="UP000233551">
    <property type="component" value="Unassembled WGS sequence"/>
</dbReference>
<dbReference type="PANTHER" id="PTHR31339">
    <property type="entry name" value="PECTIN LYASE-RELATED"/>
    <property type="match status" value="1"/>
</dbReference>
<dbReference type="STRING" id="22663.A0A2I0JIU6"/>
<proteinExistence type="predicted"/>
<gene>
    <name evidence="1" type="ORF">CRG98_023772</name>
</gene>